<evidence type="ECO:0008006" key="3">
    <source>
        <dbReference type="Google" id="ProtNLM"/>
    </source>
</evidence>
<name>A0ABX5GME6_9GAMM</name>
<evidence type="ECO:0000313" key="2">
    <source>
        <dbReference type="Proteomes" id="UP000241190"/>
    </source>
</evidence>
<sequence length="154" mass="18192">MKILSTLTLTLTLFVFFLSHSNNINLVVLNELRSIVREYATSQNKKSISIHISNIGKGGVKNDYEEEIYNTMKKNNIYGISYSNENNESISYMLDFFFGNNKYYIYSSDGYTEDLQVISINDFIDKFRLEQKEQYFSVCEKLDQKNWFYCENNH</sequence>
<gene>
    <name evidence="1" type="ORF">C9J52_19530</name>
</gene>
<comment type="caution">
    <text evidence="1">The sequence shown here is derived from an EMBL/GenBank/DDBJ whole genome shotgun (WGS) entry which is preliminary data.</text>
</comment>
<keyword evidence="2" id="KW-1185">Reference proteome</keyword>
<dbReference type="EMBL" id="PYOP01000055">
    <property type="protein sequence ID" value="PSW91246.1"/>
    <property type="molecule type" value="Genomic_DNA"/>
</dbReference>
<proteinExistence type="predicted"/>
<reference evidence="1 2" key="1">
    <citation type="submission" date="2018-03" db="EMBL/GenBank/DDBJ databases">
        <title>Whole genome sequencing of Histamine producing bacteria.</title>
        <authorList>
            <person name="Butler K."/>
        </authorList>
    </citation>
    <scope>NUCLEOTIDE SEQUENCE [LARGE SCALE GENOMIC DNA]</scope>
    <source>
        <strain evidence="1 2">ATCC 51761</strain>
    </source>
</reference>
<protein>
    <recommendedName>
        <fullName evidence="3">DUF695 domain-containing protein</fullName>
    </recommendedName>
</protein>
<organism evidence="1 2">
    <name type="scientific">Photobacterium iliopiscarium</name>
    <dbReference type="NCBI Taxonomy" id="56192"/>
    <lineage>
        <taxon>Bacteria</taxon>
        <taxon>Pseudomonadati</taxon>
        <taxon>Pseudomonadota</taxon>
        <taxon>Gammaproteobacteria</taxon>
        <taxon>Vibrionales</taxon>
        <taxon>Vibrionaceae</taxon>
        <taxon>Photobacterium</taxon>
    </lineage>
</organism>
<evidence type="ECO:0000313" key="1">
    <source>
        <dbReference type="EMBL" id="PSW91246.1"/>
    </source>
</evidence>
<dbReference type="RefSeq" id="WP_045038996.1">
    <property type="nucleotide sequence ID" value="NZ_JZSR01000089.1"/>
</dbReference>
<accession>A0ABX5GME6</accession>
<dbReference type="Proteomes" id="UP000241190">
    <property type="component" value="Unassembled WGS sequence"/>
</dbReference>